<dbReference type="STRING" id="571933.SAMN05216362_10658"/>
<accession>A0A1H9D2D5</accession>
<dbReference type="InterPro" id="IPR014330">
    <property type="entry name" value="RNA-bd_S4-rel_YaaA"/>
</dbReference>
<dbReference type="SUPFAM" id="SSF55174">
    <property type="entry name" value="Alpha-L RNA-binding motif"/>
    <property type="match status" value="1"/>
</dbReference>
<gene>
    <name evidence="2" type="ORF">SAMN05216362_10658</name>
</gene>
<keyword evidence="3" id="KW-1185">Reference proteome</keyword>
<sequence length="76" mass="8499">MPEIIEIDTDHITLGQFLKLANIIDSGGMAKVFLKEFDVYVNGELDDRRGRKLKVNDIVEIESVGTFQVGQTTSND</sequence>
<dbReference type="AlphaFoldDB" id="A0A1H9D2D5"/>
<dbReference type="InterPro" id="IPR036986">
    <property type="entry name" value="S4_RNA-bd_sf"/>
</dbReference>
<proteinExistence type="predicted"/>
<dbReference type="GO" id="GO:0003723">
    <property type="term" value="F:RNA binding"/>
    <property type="evidence" value="ECO:0007669"/>
    <property type="project" value="UniProtKB-KW"/>
</dbReference>
<dbReference type="PROSITE" id="PS50889">
    <property type="entry name" value="S4"/>
    <property type="match status" value="1"/>
</dbReference>
<keyword evidence="1" id="KW-0694">RNA-binding</keyword>
<dbReference type="EMBL" id="FOES01000006">
    <property type="protein sequence ID" value="SEQ07517.1"/>
    <property type="molecule type" value="Genomic_DNA"/>
</dbReference>
<dbReference type="NCBIfam" id="TIGR02988">
    <property type="entry name" value="YaaA_near_RecF"/>
    <property type="match status" value="1"/>
</dbReference>
<reference evidence="2 3" key="1">
    <citation type="submission" date="2016-10" db="EMBL/GenBank/DDBJ databases">
        <authorList>
            <person name="de Groot N.N."/>
        </authorList>
    </citation>
    <scope>NUCLEOTIDE SEQUENCE [LARGE SCALE GENOMIC DNA]</scope>
    <source>
        <strain evidence="2 3">DSM 21633</strain>
    </source>
</reference>
<dbReference type="RefSeq" id="WP_091772909.1">
    <property type="nucleotide sequence ID" value="NZ_FOES01000006.1"/>
</dbReference>
<evidence type="ECO:0000313" key="3">
    <source>
        <dbReference type="Proteomes" id="UP000199427"/>
    </source>
</evidence>
<protein>
    <submittedName>
        <fullName evidence="2">S4 domain protein YaaA</fullName>
    </submittedName>
</protein>
<dbReference type="Proteomes" id="UP000199427">
    <property type="component" value="Unassembled WGS sequence"/>
</dbReference>
<name>A0A1H9D2D5_9BACI</name>
<organism evidence="2 3">
    <name type="scientific">Piscibacillus halophilus</name>
    <dbReference type="NCBI Taxonomy" id="571933"/>
    <lineage>
        <taxon>Bacteria</taxon>
        <taxon>Bacillati</taxon>
        <taxon>Bacillota</taxon>
        <taxon>Bacilli</taxon>
        <taxon>Bacillales</taxon>
        <taxon>Bacillaceae</taxon>
        <taxon>Piscibacillus</taxon>
    </lineage>
</organism>
<dbReference type="Gene3D" id="3.10.290.10">
    <property type="entry name" value="RNA-binding S4 domain"/>
    <property type="match status" value="1"/>
</dbReference>
<evidence type="ECO:0000313" key="2">
    <source>
        <dbReference type="EMBL" id="SEQ07517.1"/>
    </source>
</evidence>
<dbReference type="OrthoDB" id="9811532at2"/>
<evidence type="ECO:0000256" key="1">
    <source>
        <dbReference type="PROSITE-ProRule" id="PRU00182"/>
    </source>
</evidence>
<dbReference type="Pfam" id="PF13275">
    <property type="entry name" value="S4_2"/>
    <property type="match status" value="1"/>
</dbReference>